<dbReference type="RefSeq" id="XP_014155296.1">
    <property type="nucleotide sequence ID" value="XM_014299821.1"/>
</dbReference>
<proteinExistence type="predicted"/>
<evidence type="ECO:0000256" key="1">
    <source>
        <dbReference type="SAM" id="MobiDB-lite"/>
    </source>
</evidence>
<protein>
    <submittedName>
        <fullName evidence="2">Uncharacterized protein</fullName>
    </submittedName>
</protein>
<keyword evidence="3" id="KW-1185">Reference proteome</keyword>
<gene>
    <name evidence="2" type="ORF">SARC_06281</name>
</gene>
<evidence type="ECO:0000313" key="2">
    <source>
        <dbReference type="EMBL" id="KNC81394.1"/>
    </source>
</evidence>
<feature type="region of interest" description="Disordered" evidence="1">
    <location>
        <begin position="125"/>
        <end position="164"/>
    </location>
</feature>
<organism evidence="2 3">
    <name type="scientific">Sphaeroforma arctica JP610</name>
    <dbReference type="NCBI Taxonomy" id="667725"/>
    <lineage>
        <taxon>Eukaryota</taxon>
        <taxon>Ichthyosporea</taxon>
        <taxon>Ichthyophonida</taxon>
        <taxon>Sphaeroforma</taxon>
    </lineage>
</organism>
<name>A0A0L0FXL7_9EUKA</name>
<accession>A0A0L0FXL7</accession>
<reference evidence="2 3" key="1">
    <citation type="submission" date="2011-02" db="EMBL/GenBank/DDBJ databases">
        <title>The Genome Sequence of Sphaeroforma arctica JP610.</title>
        <authorList>
            <consortium name="The Broad Institute Genome Sequencing Platform"/>
            <person name="Russ C."/>
            <person name="Cuomo C."/>
            <person name="Young S.K."/>
            <person name="Zeng Q."/>
            <person name="Gargeya S."/>
            <person name="Alvarado L."/>
            <person name="Berlin A."/>
            <person name="Chapman S.B."/>
            <person name="Chen Z."/>
            <person name="Freedman E."/>
            <person name="Gellesch M."/>
            <person name="Goldberg J."/>
            <person name="Griggs A."/>
            <person name="Gujja S."/>
            <person name="Heilman E."/>
            <person name="Heiman D."/>
            <person name="Howarth C."/>
            <person name="Mehta T."/>
            <person name="Neiman D."/>
            <person name="Pearson M."/>
            <person name="Roberts A."/>
            <person name="Saif S."/>
            <person name="Shea T."/>
            <person name="Shenoy N."/>
            <person name="Sisk P."/>
            <person name="Stolte C."/>
            <person name="Sykes S."/>
            <person name="White J."/>
            <person name="Yandava C."/>
            <person name="Burger G."/>
            <person name="Gray M.W."/>
            <person name="Holland P.W.H."/>
            <person name="King N."/>
            <person name="Lang F.B.F."/>
            <person name="Roger A.J."/>
            <person name="Ruiz-Trillo I."/>
            <person name="Haas B."/>
            <person name="Nusbaum C."/>
            <person name="Birren B."/>
        </authorList>
    </citation>
    <scope>NUCLEOTIDE SEQUENCE [LARGE SCALE GENOMIC DNA]</scope>
    <source>
        <strain evidence="2 3">JP610</strain>
    </source>
</reference>
<dbReference type="GeneID" id="25906785"/>
<dbReference type="Proteomes" id="UP000054560">
    <property type="component" value="Unassembled WGS sequence"/>
</dbReference>
<feature type="compositionally biased region" description="Polar residues" evidence="1">
    <location>
        <begin position="67"/>
        <end position="76"/>
    </location>
</feature>
<dbReference type="EMBL" id="KQ242037">
    <property type="protein sequence ID" value="KNC81394.1"/>
    <property type="molecule type" value="Genomic_DNA"/>
</dbReference>
<feature type="compositionally biased region" description="Low complexity" evidence="1">
    <location>
        <begin position="126"/>
        <end position="135"/>
    </location>
</feature>
<feature type="compositionally biased region" description="Polar residues" evidence="1">
    <location>
        <begin position="1"/>
        <end position="11"/>
    </location>
</feature>
<feature type="compositionally biased region" description="Basic and acidic residues" evidence="1">
    <location>
        <begin position="12"/>
        <end position="25"/>
    </location>
</feature>
<dbReference type="AlphaFoldDB" id="A0A0L0FXL7"/>
<feature type="region of interest" description="Disordered" evidence="1">
    <location>
        <begin position="1"/>
        <end position="89"/>
    </location>
</feature>
<feature type="compositionally biased region" description="Basic residues" evidence="1">
    <location>
        <begin position="142"/>
        <end position="153"/>
    </location>
</feature>
<sequence>MTGKHNSTTATAHDETRRAEKAKEGEQEENSEAFHGEKGRIPRAGLTPCRKLGRATIDADGGVRHQTFANGRQTPTAPGGDPDLSEEDGVFDTESTRVSDLRANHNQAVTGEYVASKRPAFSFVLGNSGSSSSGNDQPRLPPNKRRRHRRRTNNHGTERAQASAQKLTELNDSATVSIEQVRTMSSAYVFRAVLGFRG</sequence>
<evidence type="ECO:0000313" key="3">
    <source>
        <dbReference type="Proteomes" id="UP000054560"/>
    </source>
</evidence>